<proteinExistence type="predicted"/>
<reference evidence="2" key="1">
    <citation type="submission" date="2023-10" db="EMBL/GenBank/DDBJ databases">
        <authorList>
            <person name="Hackl T."/>
        </authorList>
    </citation>
    <scope>NUCLEOTIDE SEQUENCE</scope>
</reference>
<keyword evidence="3" id="KW-1185">Reference proteome</keyword>
<name>A0AAI8YE08_9PEZI</name>
<dbReference type="Proteomes" id="UP001295740">
    <property type="component" value="Unassembled WGS sequence"/>
</dbReference>
<accession>A0AAI8YE08</accession>
<feature type="compositionally biased region" description="Basic and acidic residues" evidence="1">
    <location>
        <begin position="353"/>
        <end position="362"/>
    </location>
</feature>
<comment type="caution">
    <text evidence="2">The sequence shown here is derived from an EMBL/GenBank/DDBJ whole genome shotgun (WGS) entry which is preliminary data.</text>
</comment>
<evidence type="ECO:0000256" key="1">
    <source>
        <dbReference type="SAM" id="MobiDB-lite"/>
    </source>
</evidence>
<gene>
    <name evidence="2" type="ORF">KHLLAP_LOCUS1606</name>
</gene>
<organism evidence="2 3">
    <name type="scientific">Anthostomella pinea</name>
    <dbReference type="NCBI Taxonomy" id="933095"/>
    <lineage>
        <taxon>Eukaryota</taxon>
        <taxon>Fungi</taxon>
        <taxon>Dikarya</taxon>
        <taxon>Ascomycota</taxon>
        <taxon>Pezizomycotina</taxon>
        <taxon>Sordariomycetes</taxon>
        <taxon>Xylariomycetidae</taxon>
        <taxon>Xylariales</taxon>
        <taxon>Xylariaceae</taxon>
        <taxon>Anthostomella</taxon>
    </lineage>
</organism>
<sequence length="373" mass="41631">MKPQKNLKKAVSLLAGLTFESGATLFDAPVDTYQALVSHTARDLAPEQARNNIENIMANLLKVCMQYEDVYRRIRGDDAFWLLILSAWNANHLMQPVHIQQVISLFVGARRRFNADAQPSQNVSTLLTTILDRYIAMVDDVPSNANITQRLSGITLGALIWPEAFYSPIDVAVLGEGTIRTKLFGISPGRSAREDDLIYPHRPADADCSLYLAPVASIDHEARNHWHKPTGYKSRFYATVDEFLTYARDEFHKTGAAAKSHVVGLLNPWFFEKDALTAEAARRNDAIPNVWKKTAFRAGLMLGLSKPGKPTYPYAAEPSTRRNLQDAWIRQMVKLVEARFMIVESWTDGAVDRGQDGEKLKADSQVGADSVEA</sequence>
<evidence type="ECO:0000313" key="2">
    <source>
        <dbReference type="EMBL" id="CAJ2501138.1"/>
    </source>
</evidence>
<dbReference type="AlphaFoldDB" id="A0AAI8YE08"/>
<protein>
    <submittedName>
        <fullName evidence="2">Uu.00g039910.m01.CDS01</fullName>
    </submittedName>
</protein>
<dbReference type="EMBL" id="CAUWAG010000003">
    <property type="protein sequence ID" value="CAJ2501138.1"/>
    <property type="molecule type" value="Genomic_DNA"/>
</dbReference>
<evidence type="ECO:0000313" key="3">
    <source>
        <dbReference type="Proteomes" id="UP001295740"/>
    </source>
</evidence>
<feature type="region of interest" description="Disordered" evidence="1">
    <location>
        <begin position="353"/>
        <end position="373"/>
    </location>
</feature>